<dbReference type="AlphaFoldDB" id="W4GUP5"/>
<sequence>MKLHADEWPRVPLVQGALNHQPVERMGGIAPLTAFTGLSAKTPVVGFVHPKSKEVYVADWLGDARENHVMDLQETLEETHGNVEVRIERLRQQARGRRDRKSQVKFAGFSVGDFVLVGLVVNRPAKLALHWRGPCQVTTDHDDGGFAAGATRLDEARCMDGQQVLVKWLAHDDDESSSEPEANLLDDIPVVFRKWAAANREDTIVAALIKTLDFPQEERGSFLQCAEQLGRALISPISPASNSTSENYVRYARSLGPLSTLAELAANPVTMLSTSSPTDKIWSLMAVMQSKVVFAAPMPQFTHEGGGRPQHTGPRPVCLGLHLG</sequence>
<dbReference type="VEuPathDB" id="FungiDB:H257_04773"/>
<proteinExistence type="predicted"/>
<dbReference type="RefSeq" id="XP_009827702.1">
    <property type="nucleotide sequence ID" value="XM_009829400.1"/>
</dbReference>
<protein>
    <submittedName>
        <fullName evidence="1">Uncharacterized protein</fullName>
    </submittedName>
</protein>
<gene>
    <name evidence="1" type="ORF">H257_04773</name>
</gene>
<accession>W4GUP5</accession>
<reference evidence="1" key="1">
    <citation type="submission" date="2013-12" db="EMBL/GenBank/DDBJ databases">
        <title>The Genome Sequence of Aphanomyces astaci APO3.</title>
        <authorList>
            <consortium name="The Broad Institute Genomics Platform"/>
            <person name="Russ C."/>
            <person name="Tyler B."/>
            <person name="van West P."/>
            <person name="Dieguez-Uribeondo J."/>
            <person name="Young S.K."/>
            <person name="Zeng Q."/>
            <person name="Gargeya S."/>
            <person name="Fitzgerald M."/>
            <person name="Abouelleil A."/>
            <person name="Alvarado L."/>
            <person name="Chapman S.B."/>
            <person name="Gainer-Dewar J."/>
            <person name="Goldberg J."/>
            <person name="Griggs A."/>
            <person name="Gujja S."/>
            <person name="Hansen M."/>
            <person name="Howarth C."/>
            <person name="Imamovic A."/>
            <person name="Ireland A."/>
            <person name="Larimer J."/>
            <person name="McCowan C."/>
            <person name="Murphy C."/>
            <person name="Pearson M."/>
            <person name="Poon T.W."/>
            <person name="Priest M."/>
            <person name="Roberts A."/>
            <person name="Saif S."/>
            <person name="Shea T."/>
            <person name="Sykes S."/>
            <person name="Wortman J."/>
            <person name="Nusbaum C."/>
            <person name="Birren B."/>
        </authorList>
    </citation>
    <scope>NUCLEOTIDE SEQUENCE [LARGE SCALE GENOMIC DNA]</scope>
    <source>
        <strain evidence="1">APO3</strain>
    </source>
</reference>
<name>W4GUP5_APHAT</name>
<dbReference type="EMBL" id="KI913121">
    <property type="protein sequence ID" value="ETV83031.1"/>
    <property type="molecule type" value="Genomic_DNA"/>
</dbReference>
<evidence type="ECO:0000313" key="1">
    <source>
        <dbReference type="EMBL" id="ETV83031.1"/>
    </source>
</evidence>
<dbReference type="OrthoDB" id="125883at2759"/>
<dbReference type="GeneID" id="20806769"/>
<organism evidence="1">
    <name type="scientific">Aphanomyces astaci</name>
    <name type="common">Crayfish plague agent</name>
    <dbReference type="NCBI Taxonomy" id="112090"/>
    <lineage>
        <taxon>Eukaryota</taxon>
        <taxon>Sar</taxon>
        <taxon>Stramenopiles</taxon>
        <taxon>Oomycota</taxon>
        <taxon>Saprolegniomycetes</taxon>
        <taxon>Saprolegniales</taxon>
        <taxon>Verrucalvaceae</taxon>
        <taxon>Aphanomyces</taxon>
    </lineage>
</organism>